<dbReference type="InterPro" id="IPR000209">
    <property type="entry name" value="Peptidase_S8/S53_dom"/>
</dbReference>
<name>A0A6C0JF69_9ZZZZ</name>
<proteinExistence type="predicted"/>
<dbReference type="CDD" id="cd04056">
    <property type="entry name" value="Peptidases_S53"/>
    <property type="match status" value="1"/>
</dbReference>
<dbReference type="PROSITE" id="PS00138">
    <property type="entry name" value="SUBTILASE_SER"/>
    <property type="match status" value="1"/>
</dbReference>
<dbReference type="InterPro" id="IPR036852">
    <property type="entry name" value="Peptidase_S8/S53_dom_sf"/>
</dbReference>
<dbReference type="InterPro" id="IPR023828">
    <property type="entry name" value="Peptidase_S8_Ser-AS"/>
</dbReference>
<dbReference type="AlphaFoldDB" id="A0A6C0JF69"/>
<sequence length="417" mass="45217">MRYNIVFKLNVRQPKFLQNTPSVPTAKTFKAPYTYVHPDAINSSINPTFPPQNFNGTQLLNLYNVLPVPVSTGKRQVKIAVIIAYTYTGLLADLKIYWQNPINFGPESTPPKVIVYTMPGATFNSGWAQEECLDLQMICTMNPNAAIYVVEAKSDKVTDLMAAINYANTTIQPDVISMSWGIDDSTSLSPYNSNFNNPNISYCAASGDANNVSWPSVLSNCISVGGSTLIWTPQSSNPRTEYTWNGAGCGYAASVAQPSYQLGITNINHVKRAVPDLCMVGNQNTGVYVVYKGQWYSFGGTSVSTPLFAGILSLANQQRFNVGKSALTTVYSTSATQPTSSIYVPPSNNVQQFLYKTIYPSNKYKNDFYDVTIGSDQGSVAGNSAILTTYIAGTGFDLTTGLGSPNCSNLCNDLATI</sequence>
<keyword evidence="2" id="KW-0378">Hydrolase</keyword>
<keyword evidence="1" id="KW-0645">Protease</keyword>
<accession>A0A6C0JF69</accession>
<reference evidence="5" key="1">
    <citation type="journal article" date="2020" name="Nature">
        <title>Giant virus diversity and host interactions through global metagenomics.</title>
        <authorList>
            <person name="Schulz F."/>
            <person name="Roux S."/>
            <person name="Paez-Espino D."/>
            <person name="Jungbluth S."/>
            <person name="Walsh D.A."/>
            <person name="Denef V.J."/>
            <person name="McMahon K.D."/>
            <person name="Konstantinidis K.T."/>
            <person name="Eloe-Fadrosh E.A."/>
            <person name="Kyrpides N.C."/>
            <person name="Woyke T."/>
        </authorList>
    </citation>
    <scope>NUCLEOTIDE SEQUENCE</scope>
    <source>
        <strain evidence="5">GVMAG-M-3300027708-20</strain>
    </source>
</reference>
<evidence type="ECO:0000313" key="5">
    <source>
        <dbReference type="EMBL" id="QHU04043.1"/>
    </source>
</evidence>
<dbReference type="GO" id="GO:0008240">
    <property type="term" value="F:tripeptidyl-peptidase activity"/>
    <property type="evidence" value="ECO:0007669"/>
    <property type="project" value="TreeGrafter"/>
</dbReference>
<evidence type="ECO:0000256" key="3">
    <source>
        <dbReference type="ARBA" id="ARBA00022825"/>
    </source>
</evidence>
<dbReference type="PROSITE" id="PS51695">
    <property type="entry name" value="SEDOLISIN"/>
    <property type="match status" value="1"/>
</dbReference>
<feature type="domain" description="Peptidase S53" evidence="4">
    <location>
        <begin position="53"/>
        <end position="417"/>
    </location>
</feature>
<protein>
    <recommendedName>
        <fullName evidence="4">Peptidase S53 domain-containing protein</fullName>
    </recommendedName>
</protein>
<keyword evidence="3" id="KW-0720">Serine protease</keyword>
<dbReference type="EMBL" id="MN740390">
    <property type="protein sequence ID" value="QHU04043.1"/>
    <property type="molecule type" value="Genomic_DNA"/>
</dbReference>
<dbReference type="InterPro" id="IPR030400">
    <property type="entry name" value="Sedolisin_dom"/>
</dbReference>
<dbReference type="GO" id="GO:0004252">
    <property type="term" value="F:serine-type endopeptidase activity"/>
    <property type="evidence" value="ECO:0007669"/>
    <property type="project" value="InterPro"/>
</dbReference>
<dbReference type="InterPro" id="IPR050819">
    <property type="entry name" value="Tripeptidyl-peptidase_I"/>
</dbReference>
<organism evidence="5">
    <name type="scientific">viral metagenome</name>
    <dbReference type="NCBI Taxonomy" id="1070528"/>
    <lineage>
        <taxon>unclassified sequences</taxon>
        <taxon>metagenomes</taxon>
        <taxon>organismal metagenomes</taxon>
    </lineage>
</organism>
<dbReference type="SUPFAM" id="SSF52743">
    <property type="entry name" value="Subtilisin-like"/>
    <property type="match status" value="1"/>
</dbReference>
<dbReference type="GO" id="GO:0006508">
    <property type="term" value="P:proteolysis"/>
    <property type="evidence" value="ECO:0007669"/>
    <property type="project" value="UniProtKB-KW"/>
</dbReference>
<dbReference type="Pfam" id="PF00082">
    <property type="entry name" value="Peptidase_S8"/>
    <property type="match status" value="1"/>
</dbReference>
<evidence type="ECO:0000256" key="1">
    <source>
        <dbReference type="ARBA" id="ARBA00022670"/>
    </source>
</evidence>
<evidence type="ECO:0000259" key="4">
    <source>
        <dbReference type="PROSITE" id="PS51695"/>
    </source>
</evidence>
<dbReference type="Gene3D" id="3.40.50.200">
    <property type="entry name" value="Peptidase S8/S53 domain"/>
    <property type="match status" value="1"/>
</dbReference>
<dbReference type="PANTHER" id="PTHR14218:SF15">
    <property type="entry name" value="TRIPEPTIDYL-PEPTIDASE 1"/>
    <property type="match status" value="1"/>
</dbReference>
<dbReference type="PANTHER" id="PTHR14218">
    <property type="entry name" value="PROTEASE S8 TRIPEPTIDYL PEPTIDASE I CLN2"/>
    <property type="match status" value="1"/>
</dbReference>
<evidence type="ECO:0000256" key="2">
    <source>
        <dbReference type="ARBA" id="ARBA00022801"/>
    </source>
</evidence>